<dbReference type="Pfam" id="PF03928">
    <property type="entry name" value="HbpS-like"/>
    <property type="match status" value="1"/>
</dbReference>
<name>A3LYU2_PICST</name>
<dbReference type="InterPro" id="IPR010371">
    <property type="entry name" value="YBR137W-like"/>
</dbReference>
<sequence>MPHEIYSYTLEQLDELEGSKITLPEFNTEIAWKIGSYAREQSLVKFPNKAIVIDIQLASGQVLFHTSTGAGATVDNDKWVERKVNVVNRFGKSSFFVGQKLRIKKKPIEEAFLISSLEFATHGGCVPIRIKNLDSVVGTLTISGLAQEEDHLFALQVLENFA</sequence>
<evidence type="ECO:0000313" key="1">
    <source>
        <dbReference type="EMBL" id="ABN68037.1"/>
    </source>
</evidence>
<protein>
    <submittedName>
        <fullName evidence="1">Uncharacterized protein</fullName>
    </submittedName>
</protein>
<proteinExistence type="predicted"/>
<gene>
    <name evidence="1" type="ORF">PICST_66044</name>
</gene>
<keyword evidence="2" id="KW-1185">Reference proteome</keyword>
<dbReference type="SUPFAM" id="SSF143744">
    <property type="entry name" value="GlcG-like"/>
    <property type="match status" value="1"/>
</dbReference>
<organism evidence="1 2">
    <name type="scientific">Scheffersomyces stipitis (strain ATCC 58785 / CBS 6054 / NBRC 10063 / NRRL Y-11545)</name>
    <name type="common">Yeast</name>
    <name type="synonym">Pichia stipitis</name>
    <dbReference type="NCBI Taxonomy" id="322104"/>
    <lineage>
        <taxon>Eukaryota</taxon>
        <taxon>Fungi</taxon>
        <taxon>Dikarya</taxon>
        <taxon>Ascomycota</taxon>
        <taxon>Saccharomycotina</taxon>
        <taxon>Pichiomycetes</taxon>
        <taxon>Debaryomycetaceae</taxon>
        <taxon>Scheffersomyces</taxon>
    </lineage>
</organism>
<dbReference type="GO" id="GO:0006620">
    <property type="term" value="P:post-translational protein targeting to endoplasmic reticulum membrane"/>
    <property type="evidence" value="ECO:0007669"/>
    <property type="project" value="EnsemblFungi"/>
</dbReference>
<dbReference type="InterPro" id="IPR038084">
    <property type="entry name" value="PduO/GlcC-like_sf"/>
</dbReference>
<dbReference type="OMA" id="TMQEDHE"/>
<dbReference type="InParanoid" id="A3LYU2"/>
<dbReference type="EMBL" id="CP000501">
    <property type="protein sequence ID" value="ABN68037.1"/>
    <property type="molecule type" value="Genomic_DNA"/>
</dbReference>
<dbReference type="PANTHER" id="PTHR28255">
    <property type="match status" value="1"/>
</dbReference>
<reference evidence="1 2" key="1">
    <citation type="journal article" date="2007" name="Nat. Biotechnol.">
        <title>Genome sequence of the lignocellulose-bioconverting and xylose-fermenting yeast Pichia stipitis.</title>
        <authorList>
            <person name="Jeffries T.W."/>
            <person name="Grigoriev I.V."/>
            <person name="Grimwood J."/>
            <person name="Laplaza J.M."/>
            <person name="Aerts A."/>
            <person name="Salamov A."/>
            <person name="Schmutz J."/>
            <person name="Lindquist E."/>
            <person name="Dehal P."/>
            <person name="Shapiro H."/>
            <person name="Jin Y.S."/>
            <person name="Passoth V."/>
            <person name="Richardson P.M."/>
        </authorList>
    </citation>
    <scope>NUCLEOTIDE SEQUENCE [LARGE SCALE GENOMIC DNA]</scope>
    <source>
        <strain evidence="2">ATCC 58785 / CBS 6054 / NBRC 10063 / NRRL Y-11545</strain>
    </source>
</reference>
<dbReference type="RefSeq" id="XP_001386066.1">
    <property type="nucleotide sequence ID" value="XM_001386029.1"/>
</dbReference>
<evidence type="ECO:0000313" key="2">
    <source>
        <dbReference type="Proteomes" id="UP000002258"/>
    </source>
</evidence>
<dbReference type="GO" id="GO:0072380">
    <property type="term" value="C:TRC complex"/>
    <property type="evidence" value="ECO:0007669"/>
    <property type="project" value="EnsemblFungi"/>
</dbReference>
<dbReference type="KEGG" id="pic:PICST_66044"/>
<dbReference type="PIRSF" id="PIRSF008757">
    <property type="entry name" value="UCP008757"/>
    <property type="match status" value="1"/>
</dbReference>
<dbReference type="InterPro" id="IPR005624">
    <property type="entry name" value="PduO/GlcC-like"/>
</dbReference>
<dbReference type="Gene3D" id="3.30.450.150">
    <property type="entry name" value="Haem-degrading domain"/>
    <property type="match status" value="1"/>
</dbReference>
<dbReference type="Proteomes" id="UP000002258">
    <property type="component" value="Chromosome 7"/>
</dbReference>
<dbReference type="eggNOG" id="ENOG502S03S">
    <property type="taxonomic scope" value="Eukaryota"/>
</dbReference>
<dbReference type="HOGENOM" id="CLU_101036_1_1_1"/>
<dbReference type="FunCoup" id="A3LYU2">
    <property type="interactions" value="43"/>
</dbReference>
<dbReference type="OrthoDB" id="2209940at2759"/>
<dbReference type="GeneID" id="4840776"/>
<accession>A3LYU2</accession>
<dbReference type="PANTHER" id="PTHR28255:SF1">
    <property type="entry name" value="UPF0303 PROTEIN YBR137W"/>
    <property type="match status" value="1"/>
</dbReference>
<dbReference type="AlphaFoldDB" id="A3LYU2"/>